<dbReference type="HOGENOM" id="CLU_2805840_0_0_9"/>
<evidence type="ECO:0000256" key="1">
    <source>
        <dbReference type="SAM" id="Phobius"/>
    </source>
</evidence>
<evidence type="ECO:0000313" key="2">
    <source>
        <dbReference type="EMBL" id="EOH94308.1"/>
    </source>
</evidence>
<evidence type="ECO:0000313" key="3">
    <source>
        <dbReference type="Proteomes" id="UP000013782"/>
    </source>
</evidence>
<name>R2QGG8_9ENTE</name>
<dbReference type="AlphaFoldDB" id="R2QGG8"/>
<dbReference type="PATRIC" id="fig|1158607.3.peg.2014"/>
<keyword evidence="1" id="KW-0472">Membrane</keyword>
<reference evidence="2 3" key="1">
    <citation type="submission" date="2013-02" db="EMBL/GenBank/DDBJ databases">
        <title>The Genome Sequence of Enterococcus pallens BAA-351.</title>
        <authorList>
            <consortium name="The Broad Institute Genome Sequencing Platform"/>
            <consortium name="The Broad Institute Genome Sequencing Center for Infectious Disease"/>
            <person name="Earl A.M."/>
            <person name="Gilmore M.S."/>
            <person name="Lebreton F."/>
            <person name="Walker B."/>
            <person name="Young S.K."/>
            <person name="Zeng Q."/>
            <person name="Gargeya S."/>
            <person name="Fitzgerald M."/>
            <person name="Haas B."/>
            <person name="Abouelleil A."/>
            <person name="Alvarado L."/>
            <person name="Arachchi H.M."/>
            <person name="Berlin A.M."/>
            <person name="Chapman S.B."/>
            <person name="Dewar J."/>
            <person name="Goldberg J."/>
            <person name="Griggs A."/>
            <person name="Gujja S."/>
            <person name="Hansen M."/>
            <person name="Howarth C."/>
            <person name="Imamovic A."/>
            <person name="Larimer J."/>
            <person name="McCowan C."/>
            <person name="Murphy C."/>
            <person name="Neiman D."/>
            <person name="Pearson M."/>
            <person name="Priest M."/>
            <person name="Roberts A."/>
            <person name="Saif S."/>
            <person name="Shea T."/>
            <person name="Sisk P."/>
            <person name="Sykes S."/>
            <person name="Wortman J."/>
            <person name="Nusbaum C."/>
            <person name="Birren B."/>
        </authorList>
    </citation>
    <scope>NUCLEOTIDE SEQUENCE [LARGE SCALE GENOMIC DNA]</scope>
    <source>
        <strain evidence="2 3">ATCC BAA-351</strain>
    </source>
</reference>
<dbReference type="Proteomes" id="UP000013782">
    <property type="component" value="Unassembled WGS sequence"/>
</dbReference>
<organism evidence="2 3">
    <name type="scientific">Enterococcus pallens ATCC BAA-351</name>
    <dbReference type="NCBI Taxonomy" id="1158607"/>
    <lineage>
        <taxon>Bacteria</taxon>
        <taxon>Bacillati</taxon>
        <taxon>Bacillota</taxon>
        <taxon>Bacilli</taxon>
        <taxon>Lactobacillales</taxon>
        <taxon>Enterococcaceae</taxon>
        <taxon>Enterococcus</taxon>
    </lineage>
</organism>
<comment type="caution">
    <text evidence="2">The sequence shown here is derived from an EMBL/GenBank/DDBJ whole genome shotgun (WGS) entry which is preliminary data.</text>
</comment>
<dbReference type="RefSeq" id="WP_010757034.1">
    <property type="nucleotide sequence ID" value="NZ_ASWD01000001.1"/>
</dbReference>
<accession>R2QGG8</accession>
<proteinExistence type="predicted"/>
<keyword evidence="1" id="KW-0812">Transmembrane</keyword>
<dbReference type="EMBL" id="AJAQ01000015">
    <property type="protein sequence ID" value="EOH94308.1"/>
    <property type="molecule type" value="Genomic_DNA"/>
</dbReference>
<dbReference type="STRING" id="160454.RV10_GL001900"/>
<feature type="transmembrane region" description="Helical" evidence="1">
    <location>
        <begin position="41"/>
        <end position="64"/>
    </location>
</feature>
<feature type="transmembrane region" description="Helical" evidence="1">
    <location>
        <begin position="6"/>
        <end position="29"/>
    </location>
</feature>
<gene>
    <name evidence="2" type="ORF">UAU_02043</name>
</gene>
<keyword evidence="1" id="KW-1133">Transmembrane helix</keyword>
<sequence length="67" mass="7571">MFNSLGGNFFIFPLILFAIAPVLVLIGALKSFKGKRMIQLFLILLFAIFEIAVLYMVLFVLLFGRNS</sequence>
<keyword evidence="3" id="KW-1185">Reference proteome</keyword>
<protein>
    <submittedName>
        <fullName evidence="2">Uncharacterized protein</fullName>
    </submittedName>
</protein>